<dbReference type="PANTHER" id="PTHR42695:SF5">
    <property type="entry name" value="GLUTAMINE AMIDOTRANSFERASE YLR126C-RELATED"/>
    <property type="match status" value="1"/>
</dbReference>
<dbReference type="Gene3D" id="3.40.50.880">
    <property type="match status" value="1"/>
</dbReference>
<evidence type="ECO:0000313" key="2">
    <source>
        <dbReference type="EMBL" id="EAW12977.1"/>
    </source>
</evidence>
<evidence type="ECO:0000259" key="1">
    <source>
        <dbReference type="Pfam" id="PF00117"/>
    </source>
</evidence>
<dbReference type="HOGENOM" id="CLU_054974_0_2_1"/>
<organism evidence="2 3">
    <name type="scientific">Aspergillus clavatus (strain ATCC 1007 / CBS 513.65 / DSM 816 / NCTC 3887 / NRRL 1 / QM 1276 / 107)</name>
    <dbReference type="NCBI Taxonomy" id="344612"/>
    <lineage>
        <taxon>Eukaryota</taxon>
        <taxon>Fungi</taxon>
        <taxon>Dikarya</taxon>
        <taxon>Ascomycota</taxon>
        <taxon>Pezizomycotina</taxon>
        <taxon>Eurotiomycetes</taxon>
        <taxon>Eurotiomycetidae</taxon>
        <taxon>Eurotiales</taxon>
        <taxon>Aspergillaceae</taxon>
        <taxon>Aspergillus</taxon>
        <taxon>Aspergillus subgen. Fumigati</taxon>
    </lineage>
</organism>
<keyword evidence="3" id="KW-1185">Reference proteome</keyword>
<keyword evidence="2" id="KW-0315">Glutamine amidotransferase</keyword>
<dbReference type="KEGG" id="act:ACLA_014140"/>
<protein>
    <submittedName>
        <fullName evidence="2">Class I glutamine amidotransferase, putative</fullName>
    </submittedName>
</protein>
<sequence length="254" mass="28303">MRPPLRIAVLECDSPPTNANAEYGGYHGVFSYLLKNCAKSLGQPDKLDPESGLDISRWDVVFAQDYPKLEDVDALLLTGSKYNSFDNDPWILKLVEYTKQAIENQRVKILGICYGHQIIGRALGCKVGRSDAGWEVAVCDVDLTDQGKELFGKDKLRIQQMHRDIVFDYPSNVVPLGSSPRCAVQGMYRPGHFITVQGHPEFREDIVSEVVKLRMQTGVFSKEQGEEALSRAGKEHDGTAIGTVMLKFLLGEIE</sequence>
<evidence type="ECO:0000313" key="3">
    <source>
        <dbReference type="Proteomes" id="UP000006701"/>
    </source>
</evidence>
<dbReference type="EMBL" id="DS027049">
    <property type="protein sequence ID" value="EAW12977.1"/>
    <property type="molecule type" value="Genomic_DNA"/>
</dbReference>
<dbReference type="GO" id="GO:0005634">
    <property type="term" value="C:nucleus"/>
    <property type="evidence" value="ECO:0007669"/>
    <property type="project" value="TreeGrafter"/>
</dbReference>
<dbReference type="Pfam" id="PF00117">
    <property type="entry name" value="GATase"/>
    <property type="match status" value="1"/>
</dbReference>
<dbReference type="RefSeq" id="XP_001274403.1">
    <property type="nucleotide sequence ID" value="XM_001274402.1"/>
</dbReference>
<gene>
    <name evidence="2" type="ORF">ACLA_014140</name>
</gene>
<dbReference type="InterPro" id="IPR044992">
    <property type="entry name" value="ChyE-like"/>
</dbReference>
<dbReference type="GO" id="GO:0005829">
    <property type="term" value="C:cytosol"/>
    <property type="evidence" value="ECO:0007669"/>
    <property type="project" value="TreeGrafter"/>
</dbReference>
<dbReference type="FunFam" id="3.40.50.880:FF:000078">
    <property type="entry name" value="GMP synthase"/>
    <property type="match status" value="1"/>
</dbReference>
<dbReference type="InterPro" id="IPR029062">
    <property type="entry name" value="Class_I_gatase-like"/>
</dbReference>
<dbReference type="GeneID" id="4706281"/>
<dbReference type="PANTHER" id="PTHR42695">
    <property type="entry name" value="GLUTAMINE AMIDOTRANSFERASE YLR126C-RELATED"/>
    <property type="match status" value="1"/>
</dbReference>
<dbReference type="CDD" id="cd01741">
    <property type="entry name" value="GATase1_1"/>
    <property type="match status" value="1"/>
</dbReference>
<feature type="domain" description="Glutamine amidotransferase" evidence="1">
    <location>
        <begin position="68"/>
        <end position="203"/>
    </location>
</feature>
<proteinExistence type="predicted"/>
<accession>A1CB59</accession>
<dbReference type="eggNOG" id="KOG3179">
    <property type="taxonomic scope" value="Eukaryota"/>
</dbReference>
<dbReference type="AlphaFoldDB" id="A1CB59"/>
<dbReference type="VEuPathDB" id="FungiDB:ACLA_014140"/>
<reference evidence="2 3" key="1">
    <citation type="journal article" date="2008" name="PLoS Genet.">
        <title>Genomic islands in the pathogenic filamentous fungus Aspergillus fumigatus.</title>
        <authorList>
            <person name="Fedorova N.D."/>
            <person name="Khaldi N."/>
            <person name="Joardar V.S."/>
            <person name="Maiti R."/>
            <person name="Amedeo P."/>
            <person name="Anderson M.J."/>
            <person name="Crabtree J."/>
            <person name="Silva J.C."/>
            <person name="Badger J.H."/>
            <person name="Albarraq A."/>
            <person name="Angiuoli S."/>
            <person name="Bussey H."/>
            <person name="Bowyer P."/>
            <person name="Cotty P.J."/>
            <person name="Dyer P.S."/>
            <person name="Egan A."/>
            <person name="Galens K."/>
            <person name="Fraser-Liggett C.M."/>
            <person name="Haas B.J."/>
            <person name="Inman J.M."/>
            <person name="Kent R."/>
            <person name="Lemieux S."/>
            <person name="Malavazi I."/>
            <person name="Orvis J."/>
            <person name="Roemer T."/>
            <person name="Ronning C.M."/>
            <person name="Sundaram J.P."/>
            <person name="Sutton G."/>
            <person name="Turner G."/>
            <person name="Venter J.C."/>
            <person name="White O.R."/>
            <person name="Whitty B.R."/>
            <person name="Youngman P."/>
            <person name="Wolfe K.H."/>
            <person name="Goldman G.H."/>
            <person name="Wortman J.R."/>
            <person name="Jiang B."/>
            <person name="Denning D.W."/>
            <person name="Nierman W.C."/>
        </authorList>
    </citation>
    <scope>NUCLEOTIDE SEQUENCE [LARGE SCALE GENOMIC DNA]</scope>
    <source>
        <strain evidence="3">ATCC 1007 / CBS 513.65 / DSM 816 / NCTC 3887 / NRRL 1</strain>
    </source>
</reference>
<dbReference type="Proteomes" id="UP000006701">
    <property type="component" value="Unassembled WGS sequence"/>
</dbReference>
<dbReference type="PROSITE" id="PS51273">
    <property type="entry name" value="GATASE_TYPE_1"/>
    <property type="match status" value="1"/>
</dbReference>
<name>A1CB59_ASPCL</name>
<dbReference type="SUPFAM" id="SSF52317">
    <property type="entry name" value="Class I glutamine amidotransferase-like"/>
    <property type="match status" value="1"/>
</dbReference>
<dbReference type="InterPro" id="IPR017926">
    <property type="entry name" value="GATASE"/>
</dbReference>
<dbReference type="OMA" id="PWIQTLK"/>
<dbReference type="STRING" id="344612.A1CB59"/>
<dbReference type="OrthoDB" id="92161at2759"/>